<keyword evidence="1" id="KW-1133">Transmembrane helix</keyword>
<keyword evidence="1" id="KW-0472">Membrane</keyword>
<sequence>MSSKHQIKSNKKKPWWQKDNHRRKAFILLYWFVTGLGLCFVLSGILIASGLRMPTAVATLTPVQNSKLPVKETKIKPKVEAQVKPHVKPNVKPKLALNAASDPLQDYVPTTAWEGTKLPNWNQVTFGSFPGISQGGSFQASSDVIQAVGYDPSRTWLAGQTPDQYMKLGDFQQIFELQNFSLNNIMSLTGFDLGNLSLADFGLMSSQTLGSLVDAIPDLERYTIEQLQPVFGLLSINLASSFDPTETLGDFLAFSPHLRDLSFDTLDLSVYGLDSLPGIDVAPLAAFKDWQNTNIAKVPGLSQVPFSQFPNPIQAQGSAIGILDIAFGIAESQRNNTISGSDQEGFKVPCESECAHIELAGQPSIKGKQWISGKYQEVEGGSGFLGQINDGMEPTGRHPFGDAFKVVVWDTSETEGSAGTALFFRYCVRNMFVDLGCTPYFIGPVPFLSYQEQDPIFLGLL</sequence>
<feature type="transmembrane region" description="Helical" evidence="1">
    <location>
        <begin position="28"/>
        <end position="51"/>
    </location>
</feature>
<protein>
    <submittedName>
        <fullName evidence="2">Uncharacterized protein</fullName>
    </submittedName>
</protein>
<gene>
    <name evidence="2" type="ORF">BJP34_04835</name>
</gene>
<keyword evidence="1" id="KW-0812">Transmembrane</keyword>
<evidence type="ECO:0000313" key="2">
    <source>
        <dbReference type="EMBL" id="AOW98867.1"/>
    </source>
</evidence>
<name>A0A1D8TMI7_9CYAN</name>
<dbReference type="Proteomes" id="UP000177870">
    <property type="component" value="Chromosome"/>
</dbReference>
<reference evidence="3" key="1">
    <citation type="submission" date="2016-10" db="EMBL/GenBank/DDBJ databases">
        <title>Comparative genomics uncovers the prolific and rare metabolic potential of the cyanobacterial genus Moorea.</title>
        <authorList>
            <person name="Leao T."/>
            <person name="Castelao G."/>
            <person name="Korobeynikov A."/>
            <person name="Monroe E.A."/>
            <person name="Podell S."/>
            <person name="Glukhov E."/>
            <person name="Allen E."/>
            <person name="Gerwick W.H."/>
            <person name="Gerwick L."/>
        </authorList>
    </citation>
    <scope>NUCLEOTIDE SEQUENCE [LARGE SCALE GENOMIC DNA]</scope>
    <source>
        <strain evidence="3">PAL-8-15-08-1</strain>
    </source>
</reference>
<dbReference type="AlphaFoldDB" id="A0A1D8TMI7"/>
<proteinExistence type="predicted"/>
<evidence type="ECO:0000256" key="1">
    <source>
        <dbReference type="SAM" id="Phobius"/>
    </source>
</evidence>
<accession>A0A1D8TMI7</accession>
<dbReference type="STRING" id="1458985.BJP34_04835"/>
<dbReference type="RefSeq" id="WP_070391373.1">
    <property type="nucleotide sequence ID" value="NZ_CP017599.1"/>
</dbReference>
<organism evidence="2 3">
    <name type="scientific">Moorena producens PAL-8-15-08-1</name>
    <dbReference type="NCBI Taxonomy" id="1458985"/>
    <lineage>
        <taxon>Bacteria</taxon>
        <taxon>Bacillati</taxon>
        <taxon>Cyanobacteriota</taxon>
        <taxon>Cyanophyceae</taxon>
        <taxon>Coleofasciculales</taxon>
        <taxon>Coleofasciculaceae</taxon>
        <taxon>Moorena</taxon>
    </lineage>
</organism>
<dbReference type="EMBL" id="CP017599">
    <property type="protein sequence ID" value="AOW98867.1"/>
    <property type="molecule type" value="Genomic_DNA"/>
</dbReference>
<dbReference type="KEGG" id="mpro:BJP34_04835"/>
<evidence type="ECO:0000313" key="3">
    <source>
        <dbReference type="Proteomes" id="UP000177870"/>
    </source>
</evidence>
<dbReference type="OrthoDB" id="415264at2"/>